<feature type="region of interest" description="Disordered" evidence="10">
    <location>
        <begin position="1"/>
        <end position="37"/>
    </location>
</feature>
<dbReference type="PROSITE" id="PS51873">
    <property type="entry name" value="TRIAD"/>
    <property type="match status" value="1"/>
</dbReference>
<dbReference type="InterPro" id="IPR031127">
    <property type="entry name" value="E3_UB_ligase_RBR"/>
</dbReference>
<dbReference type="Gene3D" id="1.20.120.1750">
    <property type="match status" value="1"/>
</dbReference>
<dbReference type="EC" id="2.3.2.31" evidence="2"/>
<dbReference type="Gene3D" id="3.30.40.10">
    <property type="entry name" value="Zinc/RING finger domain, C3HC4 (zinc finger)"/>
    <property type="match status" value="1"/>
</dbReference>
<dbReference type="FunFam" id="1.20.120.1750:FF:000002">
    <property type="entry name" value="RBR-type E3 ubiquitin transferase"/>
    <property type="match status" value="1"/>
</dbReference>
<dbReference type="PANTHER" id="PTHR11685">
    <property type="entry name" value="RBR FAMILY RING FINGER AND IBR DOMAIN-CONTAINING"/>
    <property type="match status" value="1"/>
</dbReference>
<dbReference type="EMBL" id="CAICTM010000812">
    <property type="protein sequence ID" value="CAB9516884.1"/>
    <property type="molecule type" value="Genomic_DNA"/>
</dbReference>
<evidence type="ECO:0000256" key="7">
    <source>
        <dbReference type="ARBA" id="ARBA00022786"/>
    </source>
</evidence>
<dbReference type="InterPro" id="IPR048962">
    <property type="entry name" value="ARIH1-like_UBL"/>
</dbReference>
<dbReference type="GO" id="GO:0061630">
    <property type="term" value="F:ubiquitin protein ligase activity"/>
    <property type="evidence" value="ECO:0007669"/>
    <property type="project" value="UniProtKB-EC"/>
</dbReference>
<dbReference type="InterPro" id="IPR047556">
    <property type="entry name" value="Rcat_RBR_TRIAD1"/>
</dbReference>
<keyword evidence="3" id="KW-0808">Transferase</keyword>
<dbReference type="GO" id="GO:0008270">
    <property type="term" value="F:zinc ion binding"/>
    <property type="evidence" value="ECO:0007669"/>
    <property type="project" value="UniProtKB-KW"/>
</dbReference>
<evidence type="ECO:0000256" key="2">
    <source>
        <dbReference type="ARBA" id="ARBA00012251"/>
    </source>
</evidence>
<keyword evidence="7" id="KW-0833">Ubl conjugation pathway</keyword>
<feature type="domain" description="RING-type" evidence="12">
    <location>
        <begin position="125"/>
        <end position="346"/>
    </location>
</feature>
<protein>
    <recommendedName>
        <fullName evidence="2">RBR-type E3 ubiquitin transferase</fullName>
        <ecNumber evidence="2">2.3.2.31</ecNumber>
    </recommendedName>
</protein>
<accession>A0A9N8ECX3</accession>
<dbReference type="PROSITE" id="PS50089">
    <property type="entry name" value="ZF_RING_2"/>
    <property type="match status" value="1"/>
</dbReference>
<comment type="caution">
    <text evidence="13">The sequence shown here is derived from an EMBL/GenBank/DDBJ whole genome shotgun (WGS) entry which is preliminary data.</text>
</comment>
<evidence type="ECO:0000256" key="1">
    <source>
        <dbReference type="ARBA" id="ARBA00001798"/>
    </source>
</evidence>
<evidence type="ECO:0000256" key="5">
    <source>
        <dbReference type="ARBA" id="ARBA00022737"/>
    </source>
</evidence>
<gene>
    <name evidence="13" type="ORF">SEMRO_813_G206190.1</name>
</gene>
<evidence type="ECO:0000256" key="3">
    <source>
        <dbReference type="ARBA" id="ARBA00022679"/>
    </source>
</evidence>
<evidence type="ECO:0000256" key="10">
    <source>
        <dbReference type="SAM" id="MobiDB-lite"/>
    </source>
</evidence>
<dbReference type="Pfam" id="PF19422">
    <property type="entry name" value="Ariadne"/>
    <property type="match status" value="1"/>
</dbReference>
<dbReference type="Pfam" id="PF01485">
    <property type="entry name" value="IBR"/>
    <property type="match status" value="1"/>
</dbReference>
<evidence type="ECO:0000256" key="8">
    <source>
        <dbReference type="ARBA" id="ARBA00022833"/>
    </source>
</evidence>
<keyword evidence="4" id="KW-0479">Metal-binding</keyword>
<dbReference type="Pfam" id="PF21235">
    <property type="entry name" value="UBA_ARI1"/>
    <property type="match status" value="1"/>
</dbReference>
<keyword evidence="6 9" id="KW-0863">Zinc-finger</keyword>
<dbReference type="InterPro" id="IPR013083">
    <property type="entry name" value="Znf_RING/FYVE/PHD"/>
</dbReference>
<evidence type="ECO:0000313" key="13">
    <source>
        <dbReference type="EMBL" id="CAB9516884.1"/>
    </source>
</evidence>
<evidence type="ECO:0000256" key="6">
    <source>
        <dbReference type="ARBA" id="ARBA00022771"/>
    </source>
</evidence>
<keyword evidence="5" id="KW-0677">Repeat</keyword>
<dbReference type="SUPFAM" id="SSF57850">
    <property type="entry name" value="RING/U-box"/>
    <property type="match status" value="3"/>
</dbReference>
<dbReference type="SMART" id="SM00647">
    <property type="entry name" value="IBR"/>
    <property type="match status" value="2"/>
</dbReference>
<dbReference type="Proteomes" id="UP001153069">
    <property type="component" value="Unassembled WGS sequence"/>
</dbReference>
<proteinExistence type="predicted"/>
<evidence type="ECO:0000313" key="14">
    <source>
        <dbReference type="Proteomes" id="UP001153069"/>
    </source>
</evidence>
<sequence>MASEDEYEYSDEGSDYPVSDDEEMDWSNSGENPNAAPMVLASSAGAKSGIRMMPAEDLMPEMKRRLKDVTEVLDIPTAAAAALLREHKWSKEGLLEVYYNDPEKLLKKCGVYFRCNPRPVRPTKGVRTCEICLDDHQGSNMRAMPCSHEFCCQCWNDFCANAVKEEGPSCVRATCPQAGCSEVVTEEEMRASLEKDSPQLYTRFCSFQLRSFVESSNFTRWCPGKGCEQIASAVSASAMEQDDNVAHCEACQLSFCLVCGEEPHAPSGCKELARWNEKCRNESETANWILANTKSCPKCVSRIEKNQGCNHMTCQRCKGEFCWICMGDWNDHGANTGGYYKCNKYDPNNGGPEDMSDAAKAKRELDRYLHYYKRFHAHAEAQKFAKKQLKETEARMVLLQESSDDARWSDVEFLKTANEQLVECRRVLKYTYVYAYYLTATDKQAMRKERFEHHQEMLERFTENLSELSEKPLAEMDRTDVVNQTRVVDRFMKNILKYVDLEEGMDDV</sequence>
<dbReference type="InterPro" id="IPR001841">
    <property type="entry name" value="Znf_RING"/>
</dbReference>
<keyword evidence="14" id="KW-1185">Reference proteome</keyword>
<dbReference type="OrthoDB" id="10009520at2759"/>
<evidence type="ECO:0000259" key="11">
    <source>
        <dbReference type="PROSITE" id="PS50089"/>
    </source>
</evidence>
<feature type="compositionally biased region" description="Acidic residues" evidence="10">
    <location>
        <begin position="1"/>
        <end position="25"/>
    </location>
</feature>
<reference evidence="13" key="1">
    <citation type="submission" date="2020-06" db="EMBL/GenBank/DDBJ databases">
        <authorList>
            <consortium name="Plant Systems Biology data submission"/>
        </authorList>
    </citation>
    <scope>NUCLEOTIDE SEQUENCE</scope>
    <source>
        <strain evidence="13">D6</strain>
    </source>
</reference>
<comment type="catalytic activity">
    <reaction evidence="1">
        <text>[E2 ubiquitin-conjugating enzyme]-S-ubiquitinyl-L-cysteine + [acceptor protein]-L-lysine = [E2 ubiquitin-conjugating enzyme]-L-cysteine + [acceptor protein]-N(6)-ubiquitinyl-L-lysine.</text>
        <dbReference type="EC" id="2.3.2.31"/>
    </reaction>
</comment>
<dbReference type="Pfam" id="PF22191">
    <property type="entry name" value="IBR_1"/>
    <property type="match status" value="1"/>
</dbReference>
<dbReference type="AlphaFoldDB" id="A0A9N8ECX3"/>
<evidence type="ECO:0000259" key="12">
    <source>
        <dbReference type="PROSITE" id="PS51873"/>
    </source>
</evidence>
<dbReference type="InterPro" id="IPR045840">
    <property type="entry name" value="Ariadne"/>
</dbReference>
<feature type="domain" description="RING-type" evidence="11">
    <location>
        <begin position="129"/>
        <end position="176"/>
    </location>
</feature>
<dbReference type="GO" id="GO:0016567">
    <property type="term" value="P:protein ubiquitination"/>
    <property type="evidence" value="ECO:0007669"/>
    <property type="project" value="InterPro"/>
</dbReference>
<name>A0A9N8ECX3_9STRA</name>
<evidence type="ECO:0000256" key="4">
    <source>
        <dbReference type="ARBA" id="ARBA00022723"/>
    </source>
</evidence>
<dbReference type="InterPro" id="IPR002867">
    <property type="entry name" value="IBR_dom"/>
</dbReference>
<dbReference type="InterPro" id="IPR044066">
    <property type="entry name" value="TRIAD_supradom"/>
</dbReference>
<keyword evidence="8" id="KW-0862">Zinc</keyword>
<dbReference type="CDD" id="cd20360">
    <property type="entry name" value="Rcat_RBR_TRIAD1"/>
    <property type="match status" value="1"/>
</dbReference>
<evidence type="ECO:0000256" key="9">
    <source>
        <dbReference type="PROSITE-ProRule" id="PRU00175"/>
    </source>
</evidence>
<organism evidence="13 14">
    <name type="scientific">Seminavis robusta</name>
    <dbReference type="NCBI Taxonomy" id="568900"/>
    <lineage>
        <taxon>Eukaryota</taxon>
        <taxon>Sar</taxon>
        <taxon>Stramenopiles</taxon>
        <taxon>Ochrophyta</taxon>
        <taxon>Bacillariophyta</taxon>
        <taxon>Bacillariophyceae</taxon>
        <taxon>Bacillariophycidae</taxon>
        <taxon>Naviculales</taxon>
        <taxon>Naviculaceae</taxon>
        <taxon>Seminavis</taxon>
    </lineage>
</organism>